<organism evidence="1 2">
    <name type="scientific">Mesorhizobium plurifarium</name>
    <dbReference type="NCBI Taxonomy" id="69974"/>
    <lineage>
        <taxon>Bacteria</taxon>
        <taxon>Pseudomonadati</taxon>
        <taxon>Pseudomonadota</taxon>
        <taxon>Alphaproteobacteria</taxon>
        <taxon>Hyphomicrobiales</taxon>
        <taxon>Phyllobacteriaceae</taxon>
        <taxon>Mesorhizobium</taxon>
    </lineage>
</organism>
<gene>
    <name evidence="1" type="ORF">MPL3356_340003</name>
</gene>
<dbReference type="EMBL" id="CCMZ01000028">
    <property type="protein sequence ID" value="CDX20751.1"/>
    <property type="molecule type" value="Genomic_DNA"/>
</dbReference>
<name>A0A090DUX9_MESPL</name>
<dbReference type="AlphaFoldDB" id="A0A090DUX9"/>
<proteinExistence type="predicted"/>
<accession>A0A090DUX9</accession>
<sequence length="89" mass="9718">MLGAIVPDLDQVVAAEQENLPTPISPILRLHMRPALLAGVAIVERSGPEMLRMLRGHMMGENRVRFSDAAENMIAHAGPLRSSPQIQLN</sequence>
<keyword evidence="2" id="KW-1185">Reference proteome</keyword>
<protein>
    <submittedName>
        <fullName evidence="1">Uncharacterized protein</fullName>
    </submittedName>
</protein>
<evidence type="ECO:0000313" key="1">
    <source>
        <dbReference type="EMBL" id="CDX20751.1"/>
    </source>
</evidence>
<evidence type="ECO:0000313" key="2">
    <source>
        <dbReference type="Proteomes" id="UP000045285"/>
    </source>
</evidence>
<dbReference type="Proteomes" id="UP000045285">
    <property type="component" value="Unassembled WGS sequence"/>
</dbReference>
<reference evidence="2" key="1">
    <citation type="submission" date="2014-08" db="EMBL/GenBank/DDBJ databases">
        <authorList>
            <person name="Moulin L."/>
        </authorList>
    </citation>
    <scope>NUCLEOTIDE SEQUENCE [LARGE SCALE GENOMIC DNA]</scope>
</reference>